<organism evidence="2 3">
    <name type="scientific">Paralvinella palmiformis</name>
    <dbReference type="NCBI Taxonomy" id="53620"/>
    <lineage>
        <taxon>Eukaryota</taxon>
        <taxon>Metazoa</taxon>
        <taxon>Spiralia</taxon>
        <taxon>Lophotrochozoa</taxon>
        <taxon>Annelida</taxon>
        <taxon>Polychaeta</taxon>
        <taxon>Sedentaria</taxon>
        <taxon>Canalipalpata</taxon>
        <taxon>Terebellida</taxon>
        <taxon>Terebelliformia</taxon>
        <taxon>Alvinellidae</taxon>
        <taxon>Paralvinella</taxon>
    </lineage>
</organism>
<evidence type="ECO:0000256" key="1">
    <source>
        <dbReference type="SAM" id="Coils"/>
    </source>
</evidence>
<sequence length="175" mass="20384">MVKETVTVGPIPTSPMKTRHISQCSSCKIIRQSILKLQQEITAVKNLPTQQKKREELITSLNQKMKRKELQLSNVKSQFESSVLAKDLKVAKVKIASLEKKHRRLKKYHKVFFSSETIEGRLLELERKLVEKDEEILLLQDDKLTLEEKNKELKSVIELTKSNLRTYSPKNRMKV</sequence>
<proteinExistence type="predicted"/>
<accession>A0AAD9JDJ8</accession>
<dbReference type="EMBL" id="JAODUP010000372">
    <property type="protein sequence ID" value="KAK2151197.1"/>
    <property type="molecule type" value="Genomic_DNA"/>
</dbReference>
<keyword evidence="3" id="KW-1185">Reference proteome</keyword>
<name>A0AAD9JDJ8_9ANNE</name>
<evidence type="ECO:0000313" key="2">
    <source>
        <dbReference type="EMBL" id="KAK2151197.1"/>
    </source>
</evidence>
<gene>
    <name evidence="2" type="ORF">LSH36_372g01014</name>
</gene>
<dbReference type="AlphaFoldDB" id="A0AAD9JDJ8"/>
<keyword evidence="1" id="KW-0175">Coiled coil</keyword>
<protein>
    <submittedName>
        <fullName evidence="2">Uncharacterized protein</fullName>
    </submittedName>
</protein>
<reference evidence="2" key="1">
    <citation type="journal article" date="2023" name="Mol. Biol. Evol.">
        <title>Third-Generation Sequencing Reveals the Adaptive Role of the Epigenome in Three Deep-Sea Polychaetes.</title>
        <authorList>
            <person name="Perez M."/>
            <person name="Aroh O."/>
            <person name="Sun Y."/>
            <person name="Lan Y."/>
            <person name="Juniper S.K."/>
            <person name="Young C.R."/>
            <person name="Angers B."/>
            <person name="Qian P.Y."/>
        </authorList>
    </citation>
    <scope>NUCLEOTIDE SEQUENCE</scope>
    <source>
        <strain evidence="2">P08H-3</strain>
    </source>
</reference>
<comment type="caution">
    <text evidence="2">The sequence shown here is derived from an EMBL/GenBank/DDBJ whole genome shotgun (WGS) entry which is preliminary data.</text>
</comment>
<evidence type="ECO:0000313" key="3">
    <source>
        <dbReference type="Proteomes" id="UP001208570"/>
    </source>
</evidence>
<feature type="coiled-coil region" evidence="1">
    <location>
        <begin position="58"/>
        <end position="163"/>
    </location>
</feature>
<dbReference type="Proteomes" id="UP001208570">
    <property type="component" value="Unassembled WGS sequence"/>
</dbReference>